<dbReference type="Proteomes" id="UP001143856">
    <property type="component" value="Unassembled WGS sequence"/>
</dbReference>
<keyword evidence="2" id="KW-1185">Reference proteome</keyword>
<comment type="caution">
    <text evidence="1">The sequence shown here is derived from an EMBL/GenBank/DDBJ whole genome shotgun (WGS) entry which is preliminary data.</text>
</comment>
<sequence>MPRRRKIPPSYSPPFVVSEVFPTSTAGKQGQEEPEKNVDGKGTVGMVCQKMDLYQKIDKYNKATWTAEPPDDLGEAAEGEESEKYALLVRNKRSSDPRRTLEVDSIVIQSPLLKSVLHHVLKDYPGVTTTLSRLIFSAPFKPFVHRRQQLLAALNDEHDDETKNHMRLLHDVLHRELKDVIAATEDYAKNKVVTYEHIWTLFQPGCIVYASRFGRSVAVRLVDGQFINHQRMGPCFQLKCDRVDWDGSRFGYDVSPHFITPFEGTTPIVELECFPLSYHPEKEGIKEKLIDRGRRFEMLAGYHYKAYRGPAIETTRQGPSMVTVDERIIIDANAHMKSNTYLRLYLRPLDRARAAINVQAGDSDEEWLEYDSEYDDERLEAYTPTVRGRRPLNREQLLLCTPIIRGYALRTKRWLEFFIDSVSEVTFGDHAFDSLVLPSGHKSLILAIAQTQVKKTDTFDDVISGKGRGVIMLLSGGPGIGKTLTAEAVAEHMRVPLLGMGAGDLGTTSSEVETSLSKILDIAAKWKAVLLIDECDVFLEARSTHDLGRNQIVSIFLRTLEYYQGLLFLTTNRVKNMDEAFNSRIHFRLAYPDLDERARRAVWKGFLDRQRDGHDVRDEDLEKLEKLDINGRVIKNVLKSATLLAAHGGEKLGFQHLKTILQIHDYGFQEQLSNK</sequence>
<organism evidence="1 2">
    <name type="scientific">Xylaria curta</name>
    <dbReference type="NCBI Taxonomy" id="42375"/>
    <lineage>
        <taxon>Eukaryota</taxon>
        <taxon>Fungi</taxon>
        <taxon>Dikarya</taxon>
        <taxon>Ascomycota</taxon>
        <taxon>Pezizomycotina</taxon>
        <taxon>Sordariomycetes</taxon>
        <taxon>Xylariomycetidae</taxon>
        <taxon>Xylariales</taxon>
        <taxon>Xylariaceae</taxon>
        <taxon>Xylaria</taxon>
    </lineage>
</organism>
<reference evidence="1" key="1">
    <citation type="submission" date="2022-10" db="EMBL/GenBank/DDBJ databases">
        <title>Genome Sequence of Xylaria curta.</title>
        <authorList>
            <person name="Buettner E."/>
        </authorList>
    </citation>
    <scope>NUCLEOTIDE SEQUENCE</scope>
    <source>
        <strain evidence="1">Babe10</strain>
    </source>
</reference>
<name>A0ACC1PJ97_9PEZI</name>
<dbReference type="EMBL" id="JAPDGR010000246">
    <property type="protein sequence ID" value="KAJ2992830.1"/>
    <property type="molecule type" value="Genomic_DNA"/>
</dbReference>
<accession>A0ACC1PJ97</accession>
<gene>
    <name evidence="1" type="ORF">NUW58_g2038</name>
</gene>
<proteinExistence type="predicted"/>
<protein>
    <submittedName>
        <fullName evidence="1">Uncharacterized protein</fullName>
    </submittedName>
</protein>
<evidence type="ECO:0000313" key="2">
    <source>
        <dbReference type="Proteomes" id="UP001143856"/>
    </source>
</evidence>
<evidence type="ECO:0000313" key="1">
    <source>
        <dbReference type="EMBL" id="KAJ2992830.1"/>
    </source>
</evidence>